<dbReference type="OrthoDB" id="40334at2759"/>
<accession>A0A8H5D230</accession>
<name>A0A8H5D230_9AGAR</name>
<keyword evidence="2" id="KW-1185">Reference proteome</keyword>
<dbReference type="EMBL" id="JAACJN010000293">
    <property type="protein sequence ID" value="KAF5350722.1"/>
    <property type="molecule type" value="Genomic_DNA"/>
</dbReference>
<protein>
    <submittedName>
        <fullName evidence="1">Uncharacterized protein</fullName>
    </submittedName>
</protein>
<dbReference type="AlphaFoldDB" id="A0A8H5D230"/>
<dbReference type="Proteomes" id="UP000518752">
    <property type="component" value="Unassembled WGS sequence"/>
</dbReference>
<sequence length="71" mass="7630">MSESLPDGTAVANASSFDLLDKSGKKVNFGSLFKEKKIIVVFIHAEISVLLQQAELEQKSENCSSVASGRT</sequence>
<organism evidence="1 2">
    <name type="scientific">Collybiopsis confluens</name>
    <dbReference type="NCBI Taxonomy" id="2823264"/>
    <lineage>
        <taxon>Eukaryota</taxon>
        <taxon>Fungi</taxon>
        <taxon>Dikarya</taxon>
        <taxon>Basidiomycota</taxon>
        <taxon>Agaricomycotina</taxon>
        <taxon>Agaricomycetes</taxon>
        <taxon>Agaricomycetidae</taxon>
        <taxon>Agaricales</taxon>
        <taxon>Marasmiineae</taxon>
        <taxon>Omphalotaceae</taxon>
        <taxon>Collybiopsis</taxon>
    </lineage>
</organism>
<comment type="caution">
    <text evidence="1">The sequence shown here is derived from an EMBL/GenBank/DDBJ whole genome shotgun (WGS) entry which is preliminary data.</text>
</comment>
<evidence type="ECO:0000313" key="2">
    <source>
        <dbReference type="Proteomes" id="UP000518752"/>
    </source>
</evidence>
<evidence type="ECO:0000313" key="1">
    <source>
        <dbReference type="EMBL" id="KAF5350722.1"/>
    </source>
</evidence>
<reference evidence="1 2" key="1">
    <citation type="journal article" date="2020" name="ISME J.">
        <title>Uncovering the hidden diversity of litter-decomposition mechanisms in mushroom-forming fungi.</title>
        <authorList>
            <person name="Floudas D."/>
            <person name="Bentzer J."/>
            <person name="Ahren D."/>
            <person name="Johansson T."/>
            <person name="Persson P."/>
            <person name="Tunlid A."/>
        </authorList>
    </citation>
    <scope>NUCLEOTIDE SEQUENCE [LARGE SCALE GENOMIC DNA]</scope>
    <source>
        <strain evidence="1 2">CBS 406.79</strain>
    </source>
</reference>
<gene>
    <name evidence="1" type="ORF">D9757_012581</name>
</gene>
<proteinExistence type="predicted"/>